<dbReference type="Proteomes" id="UP000295070">
    <property type="component" value="Chromosome 13"/>
</dbReference>
<dbReference type="PANTHER" id="PTHR47901:SF3">
    <property type="entry name" value="CASPASE-1"/>
    <property type="match status" value="1"/>
</dbReference>
<dbReference type="GO" id="GO:0072557">
    <property type="term" value="C:IPAF inflammasome complex"/>
    <property type="evidence" value="ECO:0007669"/>
    <property type="project" value="TreeGrafter"/>
</dbReference>
<dbReference type="STRING" id="8167.A0A484CNQ1"/>
<dbReference type="Pfam" id="PF00619">
    <property type="entry name" value="CARD"/>
    <property type="match status" value="1"/>
</dbReference>
<dbReference type="GO" id="GO:0004197">
    <property type="term" value="F:cysteine-type endopeptidase activity"/>
    <property type="evidence" value="ECO:0007669"/>
    <property type="project" value="InterPro"/>
</dbReference>
<feature type="domain" description="Pyrin" evidence="3">
    <location>
        <begin position="109"/>
        <end position="200"/>
    </location>
</feature>
<evidence type="ECO:0000259" key="2">
    <source>
        <dbReference type="PROSITE" id="PS50209"/>
    </source>
</evidence>
<dbReference type="Gene3D" id="1.10.533.10">
    <property type="entry name" value="Death Domain, Fas"/>
    <property type="match status" value="2"/>
</dbReference>
<dbReference type="GO" id="GO:0006508">
    <property type="term" value="P:proteolysis"/>
    <property type="evidence" value="ECO:0007669"/>
    <property type="project" value="InterPro"/>
</dbReference>
<dbReference type="PROSITE" id="PS50209">
    <property type="entry name" value="CARD"/>
    <property type="match status" value="1"/>
</dbReference>
<evidence type="ECO:0000313" key="5">
    <source>
        <dbReference type="Proteomes" id="UP000295070"/>
    </source>
</evidence>
<evidence type="ECO:0000259" key="3">
    <source>
        <dbReference type="PROSITE" id="PS50824"/>
    </source>
</evidence>
<dbReference type="InterPro" id="IPR011029">
    <property type="entry name" value="DEATH-like_dom_sf"/>
</dbReference>
<reference evidence="4 5" key="1">
    <citation type="submission" date="2019-01" db="EMBL/GenBank/DDBJ databases">
        <title>A chromosome-scale genome assembly of the yellow perch, Perca flavescens.</title>
        <authorList>
            <person name="Feron R."/>
            <person name="Morvezen R."/>
            <person name="Bestin A."/>
            <person name="Haffray P."/>
            <person name="Klopp C."/>
            <person name="Zahm M."/>
            <person name="Cabau C."/>
            <person name="Roques C."/>
            <person name="Donnadieu C."/>
            <person name="Bouchez O."/>
            <person name="Christie M."/>
            <person name="Larson W."/>
            <person name="Guiguen Y."/>
        </authorList>
    </citation>
    <scope>NUCLEOTIDE SEQUENCE [LARGE SCALE GENOMIC DNA]</scope>
    <source>
        <strain evidence="4">YP-PL-M2</strain>
        <tissue evidence="4">Blood</tissue>
    </source>
</reference>
<dbReference type="GO" id="GO:0097169">
    <property type="term" value="C:AIM2 inflammasome complex"/>
    <property type="evidence" value="ECO:0007669"/>
    <property type="project" value="TreeGrafter"/>
</dbReference>
<protein>
    <recommendedName>
        <fullName evidence="6">CARD domain-containing protein</fullName>
    </recommendedName>
</protein>
<dbReference type="EMBL" id="SCKG01000013">
    <property type="protein sequence ID" value="TDH05401.1"/>
    <property type="molecule type" value="Genomic_DNA"/>
</dbReference>
<dbReference type="SMART" id="SM00114">
    <property type="entry name" value="CARD"/>
    <property type="match status" value="1"/>
</dbReference>
<comment type="caution">
    <text evidence="4">The sequence shown here is derived from an EMBL/GenBank/DDBJ whole genome shotgun (WGS) entry which is preliminary data.</text>
</comment>
<dbReference type="InterPro" id="IPR001315">
    <property type="entry name" value="CARD"/>
</dbReference>
<dbReference type="Pfam" id="PF02758">
    <property type="entry name" value="PYRIN"/>
    <property type="match status" value="1"/>
</dbReference>
<keyword evidence="5" id="KW-1185">Reference proteome</keyword>
<accession>A0A484CNQ1</accession>
<feature type="domain" description="CARD" evidence="2">
    <location>
        <begin position="225"/>
        <end position="308"/>
    </location>
</feature>
<dbReference type="PROSITE" id="PS50824">
    <property type="entry name" value="DAPIN"/>
    <property type="match status" value="1"/>
</dbReference>
<evidence type="ECO:0008006" key="6">
    <source>
        <dbReference type="Google" id="ProtNLM"/>
    </source>
</evidence>
<feature type="region of interest" description="Disordered" evidence="1">
    <location>
        <begin position="195"/>
        <end position="218"/>
    </location>
</feature>
<dbReference type="AlphaFoldDB" id="A0A484CNQ1"/>
<proteinExistence type="predicted"/>
<gene>
    <name evidence="4" type="ORF">EPR50_G00142610</name>
</gene>
<evidence type="ECO:0000256" key="1">
    <source>
        <dbReference type="SAM" id="MobiDB-lite"/>
    </source>
</evidence>
<dbReference type="InterPro" id="IPR004020">
    <property type="entry name" value="DAPIN"/>
</dbReference>
<sequence length="308" mass="35182">MSLDKRWRRALISILEHLTDSDLSKMLYNLDNIPQGLKTTKAKEEIPFLMEKYYGTEKSISEIDRIMKIIPRNDADVQNLLRPFVEKLKEQRQEGKGKMSELAADSGSVANKWETALSSILEELTDQQFAKMLFYLDEIPQGLKKDKAREEIPDLIVQQYGPEGSISEIDEIMKAIPRNDPKVQNLLRPFVEKLKEQRQEEKGPSGATQQRNVPAEDNVPAEKKLLKVRAEFIERVSDPVLNQLLDNLLEHGFINDQEMQSVTTKKSRADKAREVIDTVRKKGTKASSLLINTLCKVDKPVAEVLKLI</sequence>
<name>A0A484CNQ1_PERFV</name>
<dbReference type="GO" id="GO:0042981">
    <property type="term" value="P:regulation of apoptotic process"/>
    <property type="evidence" value="ECO:0007669"/>
    <property type="project" value="InterPro"/>
</dbReference>
<dbReference type="PANTHER" id="PTHR47901">
    <property type="entry name" value="CASPASE RECRUITMENT DOMAIN-CONTAINING PROTEIN 18"/>
    <property type="match status" value="1"/>
</dbReference>
<dbReference type="GO" id="GO:0072559">
    <property type="term" value="C:NLRP3 inflammasome complex"/>
    <property type="evidence" value="ECO:0007669"/>
    <property type="project" value="TreeGrafter"/>
</dbReference>
<dbReference type="GO" id="GO:0050727">
    <property type="term" value="P:regulation of inflammatory response"/>
    <property type="evidence" value="ECO:0007669"/>
    <property type="project" value="TreeGrafter"/>
</dbReference>
<dbReference type="InterPro" id="IPR002398">
    <property type="entry name" value="Pept_C14"/>
</dbReference>
<dbReference type="SUPFAM" id="SSF47986">
    <property type="entry name" value="DEATH domain"/>
    <property type="match status" value="1"/>
</dbReference>
<organism evidence="4 5">
    <name type="scientific">Perca flavescens</name>
    <name type="common">American yellow perch</name>
    <name type="synonym">Morone flavescens</name>
    <dbReference type="NCBI Taxonomy" id="8167"/>
    <lineage>
        <taxon>Eukaryota</taxon>
        <taxon>Metazoa</taxon>
        <taxon>Chordata</taxon>
        <taxon>Craniata</taxon>
        <taxon>Vertebrata</taxon>
        <taxon>Euteleostomi</taxon>
        <taxon>Actinopterygii</taxon>
        <taxon>Neopterygii</taxon>
        <taxon>Teleostei</taxon>
        <taxon>Neoteleostei</taxon>
        <taxon>Acanthomorphata</taxon>
        <taxon>Eupercaria</taxon>
        <taxon>Perciformes</taxon>
        <taxon>Percoidei</taxon>
        <taxon>Percidae</taxon>
        <taxon>Percinae</taxon>
        <taxon>Perca</taxon>
    </lineage>
</organism>
<evidence type="ECO:0000313" key="4">
    <source>
        <dbReference type="EMBL" id="TDH05401.1"/>
    </source>
</evidence>